<keyword evidence="6" id="KW-0808">Transferase</keyword>
<comment type="catalytic activity">
    <reaction evidence="14">
        <text>a beta-D-galactosyl-(1-&gt;4)-N-acetyl-beta-D-glucosaminyl derivative + UDP-N-acetyl-alpha-D-glucosamine = an N-acetyl-beta-D-glucosaminyl-(1-&gt;3)-beta-D-galactosyl-(1-&gt;4)-N-acetyl-beta-D-glucosaminyl derivative + UDP + H(+)</text>
        <dbReference type="Rhea" id="RHEA:14389"/>
        <dbReference type="ChEBI" id="CHEBI:15378"/>
        <dbReference type="ChEBI" id="CHEBI:57705"/>
        <dbReference type="ChEBI" id="CHEBI:58223"/>
        <dbReference type="ChEBI" id="CHEBI:133507"/>
        <dbReference type="ChEBI" id="CHEBI:134090"/>
        <dbReference type="EC" id="2.4.1.149"/>
    </reaction>
</comment>
<proteinExistence type="inferred from homology"/>
<evidence type="ECO:0000256" key="7">
    <source>
        <dbReference type="ARBA" id="ARBA00022692"/>
    </source>
</evidence>
<accession>A0A3B3YI22</accession>
<dbReference type="EC" id="2.4.1.-" evidence="16"/>
<evidence type="ECO:0000256" key="12">
    <source>
        <dbReference type="ARBA" id="ARBA00023180"/>
    </source>
</evidence>
<evidence type="ECO:0000313" key="17">
    <source>
        <dbReference type="Ensembl" id="ENSPMEP00000026705.1"/>
    </source>
</evidence>
<dbReference type="GO" id="GO:0008532">
    <property type="term" value="F:N-acetyllactosaminide beta-1,3-N-acetylglucosaminyltransferase activity"/>
    <property type="evidence" value="ECO:0007669"/>
    <property type="project" value="UniProtKB-EC"/>
</dbReference>
<comment type="cofactor">
    <cofactor evidence="1">
        <name>Mn(2+)</name>
        <dbReference type="ChEBI" id="CHEBI:29035"/>
    </cofactor>
</comment>
<evidence type="ECO:0000256" key="15">
    <source>
        <dbReference type="ARBA" id="ARBA00065824"/>
    </source>
</evidence>
<dbReference type="Pfam" id="PF01762">
    <property type="entry name" value="Galactosyl_T"/>
    <property type="match status" value="1"/>
</dbReference>
<evidence type="ECO:0000256" key="10">
    <source>
        <dbReference type="ARBA" id="ARBA00023034"/>
    </source>
</evidence>
<keyword evidence="10 16" id="KW-0333">Golgi apparatus</keyword>
<evidence type="ECO:0000256" key="4">
    <source>
        <dbReference type="ARBA" id="ARBA00008661"/>
    </source>
</evidence>
<comment type="similarity">
    <text evidence="4 16">Belongs to the glycosyltransferase 31 family.</text>
</comment>
<evidence type="ECO:0000256" key="6">
    <source>
        <dbReference type="ARBA" id="ARBA00022679"/>
    </source>
</evidence>
<evidence type="ECO:0000256" key="1">
    <source>
        <dbReference type="ARBA" id="ARBA00001936"/>
    </source>
</evidence>
<dbReference type="PANTHER" id="PTHR11214:SF234">
    <property type="entry name" value="HEXOSYLTRANSFERASE"/>
    <property type="match status" value="1"/>
</dbReference>
<organism evidence="17 18">
    <name type="scientific">Poecilia mexicana</name>
    <dbReference type="NCBI Taxonomy" id="48701"/>
    <lineage>
        <taxon>Eukaryota</taxon>
        <taxon>Metazoa</taxon>
        <taxon>Chordata</taxon>
        <taxon>Craniata</taxon>
        <taxon>Vertebrata</taxon>
        <taxon>Euteleostomi</taxon>
        <taxon>Actinopterygii</taxon>
        <taxon>Neopterygii</taxon>
        <taxon>Teleostei</taxon>
        <taxon>Neoteleostei</taxon>
        <taxon>Acanthomorphata</taxon>
        <taxon>Ovalentaria</taxon>
        <taxon>Atherinomorphae</taxon>
        <taxon>Cyprinodontiformes</taxon>
        <taxon>Poeciliidae</taxon>
        <taxon>Poeciliinae</taxon>
        <taxon>Poecilia</taxon>
    </lineage>
</organism>
<keyword evidence="8" id="KW-0735">Signal-anchor</keyword>
<evidence type="ECO:0000256" key="13">
    <source>
        <dbReference type="ARBA" id="ARBA00023211"/>
    </source>
</evidence>
<evidence type="ECO:0000256" key="2">
    <source>
        <dbReference type="ARBA" id="ARBA00004323"/>
    </source>
</evidence>
<dbReference type="STRING" id="48701.ENSPMEP00000026705"/>
<dbReference type="PANTHER" id="PTHR11214">
    <property type="entry name" value="BETA-1,3-N-ACETYLGLUCOSAMINYLTRANSFERASE"/>
    <property type="match status" value="1"/>
</dbReference>
<dbReference type="FunFam" id="3.90.550.50:FF:000010">
    <property type="entry name" value="Hexosyltransferase"/>
    <property type="match status" value="1"/>
</dbReference>
<dbReference type="Gene3D" id="3.90.550.50">
    <property type="match status" value="1"/>
</dbReference>
<keyword evidence="18" id="KW-1185">Reference proteome</keyword>
<evidence type="ECO:0000313" key="18">
    <source>
        <dbReference type="Proteomes" id="UP000261480"/>
    </source>
</evidence>
<reference evidence="17" key="1">
    <citation type="submission" date="2025-08" db="UniProtKB">
        <authorList>
            <consortium name="Ensembl"/>
        </authorList>
    </citation>
    <scope>IDENTIFICATION</scope>
</reference>
<evidence type="ECO:0000256" key="3">
    <source>
        <dbReference type="ARBA" id="ARBA00004922"/>
    </source>
</evidence>
<keyword evidence="12" id="KW-0325">Glycoprotein</keyword>
<keyword evidence="11" id="KW-0472">Membrane</keyword>
<keyword evidence="7" id="KW-0812">Transmembrane</keyword>
<evidence type="ECO:0000256" key="14">
    <source>
        <dbReference type="ARBA" id="ARBA00050470"/>
    </source>
</evidence>
<dbReference type="GO" id="GO:0000139">
    <property type="term" value="C:Golgi membrane"/>
    <property type="evidence" value="ECO:0007669"/>
    <property type="project" value="UniProtKB-SubCell"/>
</dbReference>
<dbReference type="GO" id="GO:0006493">
    <property type="term" value="P:protein O-linked glycosylation"/>
    <property type="evidence" value="ECO:0007669"/>
    <property type="project" value="TreeGrafter"/>
</dbReference>
<sequence>MLFALLCMCLLPCMMTGHLVIYIMVTIFVTISYAPPKVIIHYIAPGISVNSSTLSSHPLGPFWNLRLEDSALWNQLQHTWDRQHNPILRGNLTGMQRIPSRNNDTTGVGSPLLLIAIKSQVGNFENRQAIRETWGRSGLVRGEFNTKGGLVRTVFLLGRQDSSTGPYPDLNNLLELENEKYGDILQWDFRDTFFNLTLKDLLLWSWFKQYCPTAAFVFKGDDDVFVRTDALLSYLHKKVEEHKLWRIYTNETDMNLFVGDVISNAMPNREPSMKYYIPESFYKGVYPPYAGGGGVVYSGSLALRLREVSERVRLFPIDDVYLGMCLNRLGLSPVHHPGFLTFDLPATDRNNPCAYRSVLLVHRRNPKEMLTLWKQLQNLPAQC</sequence>
<dbReference type="InterPro" id="IPR002659">
    <property type="entry name" value="Glyco_trans_31"/>
</dbReference>
<evidence type="ECO:0000256" key="16">
    <source>
        <dbReference type="RuleBase" id="RU363063"/>
    </source>
</evidence>
<comment type="subcellular location">
    <subcellularLocation>
        <location evidence="2 16">Golgi apparatus membrane</location>
        <topology evidence="2 16">Single-pass type II membrane protein</topology>
    </subcellularLocation>
</comment>
<keyword evidence="9" id="KW-1133">Transmembrane helix</keyword>
<reference evidence="17" key="2">
    <citation type="submission" date="2025-09" db="UniProtKB">
        <authorList>
            <consortium name="Ensembl"/>
        </authorList>
    </citation>
    <scope>IDENTIFICATION</scope>
</reference>
<comment type="subunit">
    <text evidence="15">Interacts with B3GNT8; this interaction greatly increases B3GNT2 catalytic activity, independently of B3GNT8 enzymatic activity.</text>
</comment>
<keyword evidence="5 16" id="KW-0328">Glycosyltransferase</keyword>
<evidence type="ECO:0000256" key="9">
    <source>
        <dbReference type="ARBA" id="ARBA00022989"/>
    </source>
</evidence>
<dbReference type="Proteomes" id="UP000261480">
    <property type="component" value="Unplaced"/>
</dbReference>
<dbReference type="GO" id="GO:0030311">
    <property type="term" value="P:poly-N-acetyllactosamine biosynthetic process"/>
    <property type="evidence" value="ECO:0007669"/>
    <property type="project" value="TreeGrafter"/>
</dbReference>
<protein>
    <recommendedName>
        <fullName evidence="16">Hexosyltransferase</fullName>
        <ecNumber evidence="16">2.4.1.-</ecNumber>
    </recommendedName>
</protein>
<dbReference type="AlphaFoldDB" id="A0A3B3YI22"/>
<evidence type="ECO:0000256" key="8">
    <source>
        <dbReference type="ARBA" id="ARBA00022968"/>
    </source>
</evidence>
<evidence type="ECO:0000256" key="5">
    <source>
        <dbReference type="ARBA" id="ARBA00022676"/>
    </source>
</evidence>
<evidence type="ECO:0000256" key="11">
    <source>
        <dbReference type="ARBA" id="ARBA00023136"/>
    </source>
</evidence>
<keyword evidence="13" id="KW-0464">Manganese</keyword>
<name>A0A3B3YI22_9TELE</name>
<dbReference type="Ensembl" id="ENSPMET00000001873.1">
    <property type="protein sequence ID" value="ENSPMEP00000026705.1"/>
    <property type="gene ID" value="ENSPMEG00000010594.1"/>
</dbReference>
<comment type="pathway">
    <text evidence="3">Protein modification; protein glycosylation.</text>
</comment>